<feature type="coiled-coil region" evidence="1">
    <location>
        <begin position="312"/>
        <end position="342"/>
    </location>
</feature>
<evidence type="ECO:0000256" key="1">
    <source>
        <dbReference type="SAM" id="Coils"/>
    </source>
</evidence>
<feature type="compositionally biased region" description="Basic and acidic residues" evidence="2">
    <location>
        <begin position="565"/>
        <end position="584"/>
    </location>
</feature>
<evidence type="ECO:0000313" key="5">
    <source>
        <dbReference type="Proteomes" id="UP001498771"/>
    </source>
</evidence>
<dbReference type="GeneID" id="90036419"/>
<feature type="compositionally biased region" description="Basic and acidic residues" evidence="2">
    <location>
        <begin position="83"/>
        <end position="98"/>
    </location>
</feature>
<feature type="compositionally biased region" description="Polar residues" evidence="2">
    <location>
        <begin position="366"/>
        <end position="375"/>
    </location>
</feature>
<dbReference type="EMBL" id="JBBJBU010000001">
    <property type="protein sequence ID" value="KAK7207113.1"/>
    <property type="molecule type" value="Genomic_DNA"/>
</dbReference>
<feature type="compositionally biased region" description="Low complexity" evidence="2">
    <location>
        <begin position="470"/>
        <end position="481"/>
    </location>
</feature>
<comment type="caution">
    <text evidence="4">The sequence shown here is derived from an EMBL/GenBank/DDBJ whole genome shotgun (WGS) entry which is preliminary data.</text>
</comment>
<proteinExistence type="predicted"/>
<feature type="region of interest" description="Disordered" evidence="2">
    <location>
        <begin position="60"/>
        <end position="105"/>
    </location>
</feature>
<keyword evidence="1" id="KW-0175">Coiled coil</keyword>
<reference evidence="4 5" key="1">
    <citation type="submission" date="2024-03" db="EMBL/GenBank/DDBJ databases">
        <title>Genome-scale model development and genomic sequencing of the oleaginous clade Lipomyces.</title>
        <authorList>
            <consortium name="Lawrence Berkeley National Laboratory"/>
            <person name="Czajka J.J."/>
            <person name="Han Y."/>
            <person name="Kim J."/>
            <person name="Mondo S.J."/>
            <person name="Hofstad B.A."/>
            <person name="Robles A."/>
            <person name="Haridas S."/>
            <person name="Riley R."/>
            <person name="LaButti K."/>
            <person name="Pangilinan J."/>
            <person name="Andreopoulos W."/>
            <person name="Lipzen A."/>
            <person name="Yan J."/>
            <person name="Wang M."/>
            <person name="Ng V."/>
            <person name="Grigoriev I.V."/>
            <person name="Spatafora J.W."/>
            <person name="Magnuson J.K."/>
            <person name="Baker S.E."/>
            <person name="Pomraning K.R."/>
        </authorList>
    </citation>
    <scope>NUCLEOTIDE SEQUENCE [LARGE SCALE GENOMIC DNA]</scope>
    <source>
        <strain evidence="4 5">Phaff 52-87</strain>
    </source>
</reference>
<dbReference type="RefSeq" id="XP_064770146.1">
    <property type="nucleotide sequence ID" value="XM_064910907.1"/>
</dbReference>
<evidence type="ECO:0000256" key="3">
    <source>
        <dbReference type="SAM" id="Phobius"/>
    </source>
</evidence>
<accession>A0ABR1FB85</accession>
<name>A0ABR1FB85_9ASCO</name>
<feature type="compositionally biased region" description="Basic and acidic residues" evidence="2">
    <location>
        <begin position="60"/>
        <end position="69"/>
    </location>
</feature>
<feature type="compositionally biased region" description="Low complexity" evidence="2">
    <location>
        <begin position="389"/>
        <end position="406"/>
    </location>
</feature>
<evidence type="ECO:0000313" key="4">
    <source>
        <dbReference type="EMBL" id="KAK7207113.1"/>
    </source>
</evidence>
<feature type="region of interest" description="Disordered" evidence="2">
    <location>
        <begin position="452"/>
        <end position="584"/>
    </location>
</feature>
<dbReference type="Proteomes" id="UP001498771">
    <property type="component" value="Unassembled WGS sequence"/>
</dbReference>
<keyword evidence="3" id="KW-1133">Transmembrane helix</keyword>
<organism evidence="4 5">
    <name type="scientific">Myxozyma melibiosi</name>
    <dbReference type="NCBI Taxonomy" id="54550"/>
    <lineage>
        <taxon>Eukaryota</taxon>
        <taxon>Fungi</taxon>
        <taxon>Dikarya</taxon>
        <taxon>Ascomycota</taxon>
        <taxon>Saccharomycotina</taxon>
        <taxon>Lipomycetes</taxon>
        <taxon>Lipomycetales</taxon>
        <taxon>Lipomycetaceae</taxon>
        <taxon>Myxozyma</taxon>
    </lineage>
</organism>
<gene>
    <name evidence="4" type="ORF">BZA70DRAFT_264507</name>
</gene>
<protein>
    <submittedName>
        <fullName evidence="4">Uncharacterized protein</fullName>
    </submittedName>
</protein>
<feature type="transmembrane region" description="Helical" evidence="3">
    <location>
        <begin position="24"/>
        <end position="49"/>
    </location>
</feature>
<keyword evidence="3" id="KW-0812">Transmembrane</keyword>
<keyword evidence="5" id="KW-1185">Reference proteome</keyword>
<keyword evidence="3" id="KW-0472">Membrane</keyword>
<sequence length="584" mass="64008">MIDLADLILSAQELVHDVGRSVQFLLHGLVLFAIVYVIFYSTASLRAGFDHEPAGRYRREVETKKESATRKSAIKSGASSVKPETRKEAATRRAEFRDNTATQPAAIPEDSLSELTLLVKKSFDLLGYQLREQAGEISGRSSDGFRQVNENIHRRLQGTNAVQSDWHLRQQIKDSSNRIMDEISISQEDLVEVSMSRFASMKIHMDQLTEKVSTEIKESRTAVADIVNSLNAQMSNYPTEAAAVLFGAINDLIKWTEENAKKRAEDTNRIVTSYGIALVDFIQEVSAWLAKVIESAQDVIVKRLLWLDEQAKRRDEKSSEQLEQLKQLIEERDRRLDRIEELLVTVINTSRGQDGTPLVARKISAGTPTSNSPETTDAAGKSPSKARVASRTPSGSSGGASTPVSGQKAPADAAIVSRSPVSTDKASTVGDRAPSPENAKSILKEVLAGAIQRKDKAAKPSVVDTNAPDSQARASSSSKAKQLIDLTMPAMPPGLIPAVPIPKSQPRKSSGTVESPDDATKDKAQSSKHVQYKLDSEPELLQVPMNPFDKAGKKPAAPTQRSRRWKLEKEQALQARLEEAKRSS</sequence>
<feature type="region of interest" description="Disordered" evidence="2">
    <location>
        <begin position="363"/>
        <end position="439"/>
    </location>
</feature>
<evidence type="ECO:0000256" key="2">
    <source>
        <dbReference type="SAM" id="MobiDB-lite"/>
    </source>
</evidence>